<dbReference type="Proteomes" id="UP000077245">
    <property type="component" value="Unassembled WGS sequence"/>
</dbReference>
<dbReference type="EMBL" id="LWMV01000160">
    <property type="protein sequence ID" value="KZX12819.1"/>
    <property type="molecule type" value="Genomic_DNA"/>
</dbReference>
<comment type="caution">
    <text evidence="2">The sequence shown here is derived from an EMBL/GenBank/DDBJ whole genome shotgun (WGS) entry which is preliminary data.</text>
</comment>
<dbReference type="Gene3D" id="3.40.50.300">
    <property type="entry name" value="P-loop containing nucleotide triphosphate hydrolases"/>
    <property type="match status" value="1"/>
</dbReference>
<evidence type="ECO:0000259" key="1">
    <source>
        <dbReference type="Pfam" id="PF09820"/>
    </source>
</evidence>
<evidence type="ECO:0000313" key="2">
    <source>
        <dbReference type="EMBL" id="KZX12819.1"/>
    </source>
</evidence>
<accession>A0A166B3J0</accession>
<proteinExistence type="predicted"/>
<sequence length="546" mass="64257">MEDIRGRLSLGIAEFDTLIEKNKIYVDKTKFIAKMIDYGETYYFLSRPRRFGKTLFVSTLENFFKGKKELFKDTYIYNKFNTWEWKKYPVIRISMKQVSNESPDDFKKDLLRLIEKIGADNNLDLIEDASYVLKFSQLIEKLSKKNKNKVVVLIDEYDAPIIKNISSLKIADKNREILQEFYNVLKISEKYLEFVFFTGITKFTKTSIFSTINNLTELTLDNDYSTICGITHQELETYYHNHIQAISNENNESYENVLDKVNHFYDGYSWDGINRLFNPYSTLRALSQKEFSSFWYGTGTPSFLAEIFKHKKISTDYTSKTSLKATDLDAIDLLNIKETALLFQTGYLTIDKEFIKNDLVYFSLKIPNFEVEQAYKDNLTNMYIDELKEEFNILEKDMWDWIKNKECDKLAKKLRIKFARLPLNLKLSEQNPEKWKLYSAIFLAWLDEMGMEMNGEKTISHGIIDGVLVENDDHVAIIEIKYTENENKSLDSLINESFKQIYDKEYYLPFEDSNVSLIALAFKDRPIKNGTITDVKCKIKSWERKN</sequence>
<name>A0A166B3J0_9EURY</name>
<dbReference type="PANTHER" id="PTHR34825">
    <property type="entry name" value="CONSERVED PROTEIN, WITH A WEAK D-GALACTARATE DEHYDRATASE/ALTRONATE HYDROLASE DOMAIN"/>
    <property type="match status" value="1"/>
</dbReference>
<dbReference type="RefSeq" id="WP_067090693.1">
    <property type="nucleotide sequence ID" value="NZ_LWMV01000160.1"/>
</dbReference>
<dbReference type="InterPro" id="IPR027417">
    <property type="entry name" value="P-loop_NTPase"/>
</dbReference>
<reference evidence="2 3" key="1">
    <citation type="submission" date="2016-04" db="EMBL/GenBank/DDBJ databases">
        <title>Genome sequence of Methanobrevibacter curvatus DSM 11111.</title>
        <authorList>
            <person name="Poehlein A."/>
            <person name="Seedorf H."/>
            <person name="Daniel R."/>
        </authorList>
    </citation>
    <scope>NUCLEOTIDE SEQUENCE [LARGE SCALE GENOMIC DNA]</scope>
    <source>
        <strain evidence="2 3">DSM 11111</strain>
    </source>
</reference>
<organism evidence="2 3">
    <name type="scientific">Methanobrevibacter curvatus</name>
    <dbReference type="NCBI Taxonomy" id="49547"/>
    <lineage>
        <taxon>Archaea</taxon>
        <taxon>Methanobacteriati</taxon>
        <taxon>Methanobacteriota</taxon>
        <taxon>Methanomada group</taxon>
        <taxon>Methanobacteria</taxon>
        <taxon>Methanobacteriales</taxon>
        <taxon>Methanobacteriaceae</taxon>
        <taxon>Methanobrevibacter</taxon>
    </lineage>
</organism>
<gene>
    <name evidence="2" type="ORF">MBCUR_08750</name>
</gene>
<protein>
    <submittedName>
        <fullName evidence="2">Putative AAA-ATPase</fullName>
    </submittedName>
</protein>
<dbReference type="Pfam" id="PF09820">
    <property type="entry name" value="AAA-ATPase_like"/>
    <property type="match status" value="1"/>
</dbReference>
<dbReference type="PANTHER" id="PTHR34825:SF1">
    <property type="entry name" value="AAA-ATPASE-LIKE DOMAIN-CONTAINING PROTEIN"/>
    <property type="match status" value="1"/>
</dbReference>
<dbReference type="PATRIC" id="fig|49547.3.peg.941"/>
<evidence type="ECO:0000313" key="3">
    <source>
        <dbReference type="Proteomes" id="UP000077245"/>
    </source>
</evidence>
<keyword evidence="3" id="KW-1185">Reference proteome</keyword>
<dbReference type="InterPro" id="IPR018631">
    <property type="entry name" value="AAA-ATPase-like_dom"/>
</dbReference>
<dbReference type="AlphaFoldDB" id="A0A166B3J0"/>
<feature type="domain" description="AAA-ATPase-like" evidence="1">
    <location>
        <begin position="10"/>
        <end position="209"/>
    </location>
</feature>